<evidence type="ECO:0000313" key="2">
    <source>
        <dbReference type="Proteomes" id="UP000214646"/>
    </source>
</evidence>
<reference evidence="2" key="1">
    <citation type="submission" date="2017-06" db="EMBL/GenBank/DDBJ databases">
        <title>Genome analysis of Fimbriiglobus ruber SP5, the first member of the order Planctomycetales with confirmed chitinolytic capability.</title>
        <authorList>
            <person name="Ravin N.V."/>
            <person name="Rakitin A.L."/>
            <person name="Ivanova A.A."/>
            <person name="Beletsky A.V."/>
            <person name="Kulichevskaya I.S."/>
            <person name="Mardanov A.V."/>
            <person name="Dedysh S.N."/>
        </authorList>
    </citation>
    <scope>NUCLEOTIDE SEQUENCE [LARGE SCALE GENOMIC DNA]</scope>
    <source>
        <strain evidence="2">SP5</strain>
    </source>
</reference>
<gene>
    <name evidence="1" type="ORF">FRUB_07890</name>
</gene>
<protein>
    <submittedName>
        <fullName evidence="1">Uncharacterized protein</fullName>
    </submittedName>
</protein>
<keyword evidence="2" id="KW-1185">Reference proteome</keyword>
<dbReference type="RefSeq" id="WP_088258560.1">
    <property type="nucleotide sequence ID" value="NZ_NIDE01000015.1"/>
</dbReference>
<proteinExistence type="predicted"/>
<evidence type="ECO:0000313" key="1">
    <source>
        <dbReference type="EMBL" id="OWK36968.1"/>
    </source>
</evidence>
<accession>A0A225DEM0</accession>
<dbReference type="EMBL" id="NIDE01000015">
    <property type="protein sequence ID" value="OWK36968.1"/>
    <property type="molecule type" value="Genomic_DNA"/>
</dbReference>
<dbReference type="AlphaFoldDB" id="A0A225DEM0"/>
<name>A0A225DEM0_9BACT</name>
<dbReference type="Proteomes" id="UP000214646">
    <property type="component" value="Unassembled WGS sequence"/>
</dbReference>
<organism evidence="1 2">
    <name type="scientific">Fimbriiglobus ruber</name>
    <dbReference type="NCBI Taxonomy" id="1908690"/>
    <lineage>
        <taxon>Bacteria</taxon>
        <taxon>Pseudomonadati</taxon>
        <taxon>Planctomycetota</taxon>
        <taxon>Planctomycetia</taxon>
        <taxon>Gemmatales</taxon>
        <taxon>Gemmataceae</taxon>
        <taxon>Fimbriiglobus</taxon>
    </lineage>
</organism>
<sequence>MPELTLEALAARVAELERKLSTTTNGVVPPTRDWRSVVGMFDDSEFMAQVIAEGQAIREAQRKAAREGRDE</sequence>
<comment type="caution">
    <text evidence="1">The sequence shown here is derived from an EMBL/GenBank/DDBJ whole genome shotgun (WGS) entry which is preliminary data.</text>
</comment>
<dbReference type="OrthoDB" id="9979607at2"/>